<feature type="domain" description="Cyclic nucleotide-binding" evidence="4">
    <location>
        <begin position="18"/>
        <end position="107"/>
    </location>
</feature>
<keyword evidence="3" id="KW-0804">Transcription</keyword>
<dbReference type="GO" id="GO:0003677">
    <property type="term" value="F:DNA binding"/>
    <property type="evidence" value="ECO:0007669"/>
    <property type="project" value="UniProtKB-KW"/>
</dbReference>
<keyword evidence="6" id="KW-0808">Transferase</keyword>
<evidence type="ECO:0000256" key="3">
    <source>
        <dbReference type="ARBA" id="ARBA00023163"/>
    </source>
</evidence>
<dbReference type="SUPFAM" id="SSF46785">
    <property type="entry name" value="Winged helix' DNA-binding domain"/>
    <property type="match status" value="1"/>
</dbReference>
<dbReference type="PROSITE" id="PS50042">
    <property type="entry name" value="CNMP_BINDING_3"/>
    <property type="match status" value="1"/>
</dbReference>
<accession>A0A1H3JD17</accession>
<dbReference type="InterPro" id="IPR018490">
    <property type="entry name" value="cNMP-bd_dom_sf"/>
</dbReference>
<dbReference type="Pfam" id="PF13545">
    <property type="entry name" value="HTH_Crp_2"/>
    <property type="match status" value="1"/>
</dbReference>
<dbReference type="InterPro" id="IPR036390">
    <property type="entry name" value="WH_DNA-bd_sf"/>
</dbReference>
<reference evidence="7" key="1">
    <citation type="submission" date="2016-10" db="EMBL/GenBank/DDBJ databases">
        <authorList>
            <person name="Varghese N."/>
            <person name="Submissions S."/>
        </authorList>
    </citation>
    <scope>NUCLEOTIDE SEQUENCE [LARGE SCALE GENOMIC DNA]</scope>
    <source>
        <strain evidence="7">DSM 100420</strain>
    </source>
</reference>
<dbReference type="Pfam" id="PF00027">
    <property type="entry name" value="cNMP_binding"/>
    <property type="match status" value="1"/>
</dbReference>
<organism evidence="6 7">
    <name type="scientific">Jannaschia faecimaris</name>
    <dbReference type="NCBI Taxonomy" id="1244108"/>
    <lineage>
        <taxon>Bacteria</taxon>
        <taxon>Pseudomonadati</taxon>
        <taxon>Pseudomonadota</taxon>
        <taxon>Alphaproteobacteria</taxon>
        <taxon>Rhodobacterales</taxon>
        <taxon>Roseobacteraceae</taxon>
        <taxon>Jannaschia</taxon>
    </lineage>
</organism>
<dbReference type="GO" id="GO:0016301">
    <property type="term" value="F:kinase activity"/>
    <property type="evidence" value="ECO:0007669"/>
    <property type="project" value="UniProtKB-KW"/>
</dbReference>
<dbReference type="InterPro" id="IPR000595">
    <property type="entry name" value="cNMP-bd_dom"/>
</dbReference>
<dbReference type="SMART" id="SM00100">
    <property type="entry name" value="cNMP"/>
    <property type="match status" value="1"/>
</dbReference>
<keyword evidence="7" id="KW-1185">Reference proteome</keyword>
<dbReference type="PROSITE" id="PS51063">
    <property type="entry name" value="HTH_CRP_2"/>
    <property type="match status" value="1"/>
</dbReference>
<dbReference type="AlphaFoldDB" id="A0A1H3JD17"/>
<dbReference type="OrthoDB" id="7584044at2"/>
<keyword evidence="6" id="KW-0418">Kinase</keyword>
<evidence type="ECO:0000259" key="4">
    <source>
        <dbReference type="PROSITE" id="PS50042"/>
    </source>
</evidence>
<dbReference type="InterPro" id="IPR014710">
    <property type="entry name" value="RmlC-like_jellyroll"/>
</dbReference>
<dbReference type="STRING" id="1244108.SAMN05444004_101277"/>
<dbReference type="Proteomes" id="UP000198914">
    <property type="component" value="Unassembled WGS sequence"/>
</dbReference>
<keyword evidence="1" id="KW-0805">Transcription regulation</keyword>
<sequence length="243" mass="27243">MTKETNPLIRKLGASIRLSGEERTVLTDLTRTRRRFASGKEIIHEGDTEHRAFVLLEGWVSSFKILRDGSRQIVDFQIAGDFIGMRSVLLRTVDHNVEPITDIVAASIHLDEVMELFSSQPRVAAAMMWALSADEAIVVERLVSVGRRHALERVAHFLLEMRARLRLVGMGRQQSFPCPLTQYHLADALGLSAVHVNRVLRQLREDTGVTFRGGVVKFGNIDRAMETANCDMGYLDHGGLILE</sequence>
<gene>
    <name evidence="6" type="ORF">SAMN05444004_101277</name>
</gene>
<dbReference type="SUPFAM" id="SSF51206">
    <property type="entry name" value="cAMP-binding domain-like"/>
    <property type="match status" value="1"/>
</dbReference>
<dbReference type="InterPro" id="IPR012318">
    <property type="entry name" value="HTH_CRP"/>
</dbReference>
<dbReference type="GO" id="GO:0016779">
    <property type="term" value="F:nucleotidyltransferase activity"/>
    <property type="evidence" value="ECO:0007669"/>
    <property type="project" value="InterPro"/>
</dbReference>
<dbReference type="Gene3D" id="1.10.10.10">
    <property type="entry name" value="Winged helix-like DNA-binding domain superfamily/Winged helix DNA-binding domain"/>
    <property type="match status" value="1"/>
</dbReference>
<evidence type="ECO:0000313" key="7">
    <source>
        <dbReference type="Proteomes" id="UP000198914"/>
    </source>
</evidence>
<evidence type="ECO:0000256" key="1">
    <source>
        <dbReference type="ARBA" id="ARBA00023015"/>
    </source>
</evidence>
<dbReference type="CDD" id="cd00038">
    <property type="entry name" value="CAP_ED"/>
    <property type="match status" value="1"/>
</dbReference>
<evidence type="ECO:0000313" key="6">
    <source>
        <dbReference type="EMBL" id="SDY37425.1"/>
    </source>
</evidence>
<protein>
    <submittedName>
        <fullName evidence="6">cAMP-binding domain of CRP or a regulatory subunit of cAMP-dependent protein kinases</fullName>
    </submittedName>
</protein>
<dbReference type="Gene3D" id="2.60.120.10">
    <property type="entry name" value="Jelly Rolls"/>
    <property type="match status" value="1"/>
</dbReference>
<evidence type="ECO:0000259" key="5">
    <source>
        <dbReference type="PROSITE" id="PS51063"/>
    </source>
</evidence>
<dbReference type="EMBL" id="FNPX01000001">
    <property type="protein sequence ID" value="SDY37425.1"/>
    <property type="molecule type" value="Genomic_DNA"/>
</dbReference>
<feature type="domain" description="HTH crp-type" evidence="5">
    <location>
        <begin position="148"/>
        <end position="222"/>
    </location>
</feature>
<dbReference type="RefSeq" id="WP_092641137.1">
    <property type="nucleotide sequence ID" value="NZ_FNPX01000001.1"/>
</dbReference>
<name>A0A1H3JD17_9RHOB</name>
<evidence type="ECO:0000256" key="2">
    <source>
        <dbReference type="ARBA" id="ARBA00023125"/>
    </source>
</evidence>
<proteinExistence type="predicted"/>
<dbReference type="InterPro" id="IPR036388">
    <property type="entry name" value="WH-like_DNA-bd_sf"/>
</dbReference>
<keyword evidence="2" id="KW-0238">DNA-binding</keyword>
<dbReference type="GO" id="GO:0006355">
    <property type="term" value="P:regulation of DNA-templated transcription"/>
    <property type="evidence" value="ECO:0007669"/>
    <property type="project" value="InterPro"/>
</dbReference>